<evidence type="ECO:0000313" key="8">
    <source>
        <dbReference type="EnsemblProtists" id="EKX47413"/>
    </source>
</evidence>
<dbReference type="eggNOG" id="ENOG502T0F3">
    <property type="taxonomic scope" value="Eukaryota"/>
</dbReference>
<proteinExistence type="predicted"/>
<dbReference type="EMBL" id="JH992990">
    <property type="protein sequence ID" value="EKX47413.1"/>
    <property type="molecule type" value="Genomic_DNA"/>
</dbReference>
<dbReference type="Gene3D" id="1.10.287.70">
    <property type="match status" value="1"/>
</dbReference>
<evidence type="ECO:0000259" key="6">
    <source>
        <dbReference type="PROSITE" id="PS50003"/>
    </source>
</evidence>
<dbReference type="CDD" id="cd00821">
    <property type="entry name" value="PH"/>
    <property type="match status" value="1"/>
</dbReference>
<dbReference type="SMART" id="SM00233">
    <property type="entry name" value="PH"/>
    <property type="match status" value="1"/>
</dbReference>
<dbReference type="PROSITE" id="PS50003">
    <property type="entry name" value="PH_DOMAIN"/>
    <property type="match status" value="1"/>
</dbReference>
<evidence type="ECO:0000313" key="7">
    <source>
        <dbReference type="EMBL" id="EKX47413.1"/>
    </source>
</evidence>
<dbReference type="RefSeq" id="XP_005834393.1">
    <property type="nucleotide sequence ID" value="XM_005834336.1"/>
</dbReference>
<dbReference type="SUPFAM" id="SSF50729">
    <property type="entry name" value="PH domain-like"/>
    <property type="match status" value="1"/>
</dbReference>
<protein>
    <recommendedName>
        <fullName evidence="6">PH domain-containing protein</fullName>
    </recommendedName>
</protein>
<sequence length="359" mass="39674">MSSRAASQTLPASIPQSIESVGKARVASWVGSGLGTESSLSQRIKHFDKSSNGSFEDDLRLADCGQQIRSGHLEKKIAGTVVTWITQGVVLTNTKICFLIDEGEINEDQSVIDYIPLHEVKQLIVEGENKLETDKKLCLVIRTVEGGYNSGRTYVYRMKTEGECLSWHADISKAFEQALKNSKKHSERKAIGGSKFNWLRFKAGKVINAGMTKSVISLLILLNFTVDILEAERLPNPSSNIGTFIHAARILIIASFTVEVFVSAFALSEVVLVSLAVIYFDTHPQLKVLGLVRNFRLAIVFRQVKSLNRIMTALGRAVVPLLNAFILLLLVSCFYAILGTHLFKNFDENFFGSFSASLL</sequence>
<keyword evidence="4 5" id="KW-0472">Membrane</keyword>
<evidence type="ECO:0000256" key="1">
    <source>
        <dbReference type="ARBA" id="ARBA00004141"/>
    </source>
</evidence>
<dbReference type="PaxDb" id="55529-EKX47413"/>
<name>L1JFX2_GUITC</name>
<dbReference type="GO" id="GO:0005216">
    <property type="term" value="F:monoatomic ion channel activity"/>
    <property type="evidence" value="ECO:0007669"/>
    <property type="project" value="InterPro"/>
</dbReference>
<organism evidence="7">
    <name type="scientific">Guillardia theta (strain CCMP2712)</name>
    <name type="common">Cryptophyte</name>
    <dbReference type="NCBI Taxonomy" id="905079"/>
    <lineage>
        <taxon>Eukaryota</taxon>
        <taxon>Cryptophyceae</taxon>
        <taxon>Pyrenomonadales</taxon>
        <taxon>Geminigeraceae</taxon>
        <taxon>Guillardia</taxon>
    </lineage>
</organism>
<dbReference type="SUPFAM" id="SSF81324">
    <property type="entry name" value="Voltage-gated potassium channels"/>
    <property type="match status" value="1"/>
</dbReference>
<reference evidence="7 9" key="1">
    <citation type="journal article" date="2012" name="Nature">
        <title>Algal genomes reveal evolutionary mosaicism and the fate of nucleomorphs.</title>
        <authorList>
            <consortium name="DOE Joint Genome Institute"/>
            <person name="Curtis B.A."/>
            <person name="Tanifuji G."/>
            <person name="Burki F."/>
            <person name="Gruber A."/>
            <person name="Irimia M."/>
            <person name="Maruyama S."/>
            <person name="Arias M.C."/>
            <person name="Ball S.G."/>
            <person name="Gile G.H."/>
            <person name="Hirakawa Y."/>
            <person name="Hopkins J.F."/>
            <person name="Kuo A."/>
            <person name="Rensing S.A."/>
            <person name="Schmutz J."/>
            <person name="Symeonidi A."/>
            <person name="Elias M."/>
            <person name="Eveleigh R.J."/>
            <person name="Herman E.K."/>
            <person name="Klute M.J."/>
            <person name="Nakayama T."/>
            <person name="Obornik M."/>
            <person name="Reyes-Prieto A."/>
            <person name="Armbrust E.V."/>
            <person name="Aves S.J."/>
            <person name="Beiko R.G."/>
            <person name="Coutinho P."/>
            <person name="Dacks J.B."/>
            <person name="Durnford D.G."/>
            <person name="Fast N.M."/>
            <person name="Green B.R."/>
            <person name="Grisdale C.J."/>
            <person name="Hempel F."/>
            <person name="Henrissat B."/>
            <person name="Hoppner M.P."/>
            <person name="Ishida K."/>
            <person name="Kim E."/>
            <person name="Koreny L."/>
            <person name="Kroth P.G."/>
            <person name="Liu Y."/>
            <person name="Malik S.B."/>
            <person name="Maier U.G."/>
            <person name="McRose D."/>
            <person name="Mock T."/>
            <person name="Neilson J.A."/>
            <person name="Onodera N.T."/>
            <person name="Poole A.M."/>
            <person name="Pritham E.J."/>
            <person name="Richards T.A."/>
            <person name="Rocap G."/>
            <person name="Roy S.W."/>
            <person name="Sarai C."/>
            <person name="Schaack S."/>
            <person name="Shirato S."/>
            <person name="Slamovits C.H."/>
            <person name="Spencer D.F."/>
            <person name="Suzuki S."/>
            <person name="Worden A.Z."/>
            <person name="Zauner S."/>
            <person name="Barry K."/>
            <person name="Bell C."/>
            <person name="Bharti A.K."/>
            <person name="Crow J.A."/>
            <person name="Grimwood J."/>
            <person name="Kramer R."/>
            <person name="Lindquist E."/>
            <person name="Lucas S."/>
            <person name="Salamov A."/>
            <person name="McFadden G.I."/>
            <person name="Lane C.E."/>
            <person name="Keeling P.J."/>
            <person name="Gray M.W."/>
            <person name="Grigoriev I.V."/>
            <person name="Archibald J.M."/>
        </authorList>
    </citation>
    <scope>NUCLEOTIDE SEQUENCE</scope>
    <source>
        <strain evidence="7 9">CCMP2712</strain>
    </source>
</reference>
<gene>
    <name evidence="7" type="ORF">GUITHDRAFT_106856</name>
</gene>
<dbReference type="GeneID" id="17303999"/>
<keyword evidence="9" id="KW-1185">Reference proteome</keyword>
<dbReference type="EnsemblProtists" id="EKX47413">
    <property type="protein sequence ID" value="EKX47413"/>
    <property type="gene ID" value="GUITHDRAFT_106856"/>
</dbReference>
<reference evidence="9" key="2">
    <citation type="submission" date="2012-11" db="EMBL/GenBank/DDBJ databases">
        <authorList>
            <person name="Kuo A."/>
            <person name="Curtis B.A."/>
            <person name="Tanifuji G."/>
            <person name="Burki F."/>
            <person name="Gruber A."/>
            <person name="Irimia M."/>
            <person name="Maruyama S."/>
            <person name="Arias M.C."/>
            <person name="Ball S.G."/>
            <person name="Gile G.H."/>
            <person name="Hirakawa Y."/>
            <person name="Hopkins J.F."/>
            <person name="Rensing S.A."/>
            <person name="Schmutz J."/>
            <person name="Symeonidi A."/>
            <person name="Elias M."/>
            <person name="Eveleigh R.J."/>
            <person name="Herman E.K."/>
            <person name="Klute M.J."/>
            <person name="Nakayama T."/>
            <person name="Obornik M."/>
            <person name="Reyes-Prieto A."/>
            <person name="Armbrust E.V."/>
            <person name="Aves S.J."/>
            <person name="Beiko R.G."/>
            <person name="Coutinho P."/>
            <person name="Dacks J.B."/>
            <person name="Durnford D.G."/>
            <person name="Fast N.M."/>
            <person name="Green B.R."/>
            <person name="Grisdale C."/>
            <person name="Hempe F."/>
            <person name="Henrissat B."/>
            <person name="Hoppner M.P."/>
            <person name="Ishida K.-I."/>
            <person name="Kim E."/>
            <person name="Koreny L."/>
            <person name="Kroth P.G."/>
            <person name="Liu Y."/>
            <person name="Malik S.-B."/>
            <person name="Maier U.G."/>
            <person name="McRose D."/>
            <person name="Mock T."/>
            <person name="Neilson J.A."/>
            <person name="Onodera N.T."/>
            <person name="Poole A.M."/>
            <person name="Pritham E.J."/>
            <person name="Richards T.A."/>
            <person name="Rocap G."/>
            <person name="Roy S.W."/>
            <person name="Sarai C."/>
            <person name="Schaack S."/>
            <person name="Shirato S."/>
            <person name="Slamovits C.H."/>
            <person name="Spencer D.F."/>
            <person name="Suzuki S."/>
            <person name="Worden A.Z."/>
            <person name="Zauner S."/>
            <person name="Barry K."/>
            <person name="Bell C."/>
            <person name="Bharti A.K."/>
            <person name="Crow J.A."/>
            <person name="Grimwood J."/>
            <person name="Kramer R."/>
            <person name="Lindquist E."/>
            <person name="Lucas S."/>
            <person name="Salamov A."/>
            <person name="McFadden G.I."/>
            <person name="Lane C.E."/>
            <person name="Keeling P.J."/>
            <person name="Gray M.W."/>
            <person name="Grigoriev I.V."/>
            <person name="Archibald J.M."/>
        </authorList>
    </citation>
    <scope>NUCLEOTIDE SEQUENCE</scope>
    <source>
        <strain evidence="9">CCMP2712</strain>
    </source>
</reference>
<dbReference type="Pfam" id="PF00520">
    <property type="entry name" value="Ion_trans"/>
    <property type="match status" value="1"/>
</dbReference>
<dbReference type="Gene3D" id="2.30.29.30">
    <property type="entry name" value="Pleckstrin-homology domain (PH domain)/Phosphotyrosine-binding domain (PTB)"/>
    <property type="match status" value="1"/>
</dbReference>
<dbReference type="OrthoDB" id="416585at2759"/>
<dbReference type="HOGENOM" id="CLU_066123_0_0_1"/>
<evidence type="ECO:0000256" key="5">
    <source>
        <dbReference type="SAM" id="Phobius"/>
    </source>
</evidence>
<dbReference type="InterPro" id="IPR011993">
    <property type="entry name" value="PH-like_dom_sf"/>
</dbReference>
<keyword evidence="3 5" id="KW-1133">Transmembrane helix</keyword>
<keyword evidence="2 5" id="KW-0812">Transmembrane</keyword>
<reference evidence="8" key="3">
    <citation type="submission" date="2016-03" db="UniProtKB">
        <authorList>
            <consortium name="EnsemblProtists"/>
        </authorList>
    </citation>
    <scope>IDENTIFICATION</scope>
</reference>
<dbReference type="KEGG" id="gtt:GUITHDRAFT_106856"/>
<evidence type="ECO:0000256" key="3">
    <source>
        <dbReference type="ARBA" id="ARBA00022989"/>
    </source>
</evidence>
<evidence type="ECO:0000313" key="9">
    <source>
        <dbReference type="Proteomes" id="UP000011087"/>
    </source>
</evidence>
<evidence type="ECO:0000256" key="2">
    <source>
        <dbReference type="ARBA" id="ARBA00022692"/>
    </source>
</evidence>
<dbReference type="GO" id="GO:0016020">
    <property type="term" value="C:membrane"/>
    <property type="evidence" value="ECO:0007669"/>
    <property type="project" value="UniProtKB-SubCell"/>
</dbReference>
<feature type="transmembrane region" description="Helical" evidence="5">
    <location>
        <begin position="246"/>
        <end position="279"/>
    </location>
</feature>
<accession>L1JFX2</accession>
<feature type="domain" description="PH" evidence="6">
    <location>
        <begin position="66"/>
        <end position="176"/>
    </location>
</feature>
<dbReference type="InterPro" id="IPR005821">
    <property type="entry name" value="Ion_trans_dom"/>
</dbReference>
<dbReference type="AlphaFoldDB" id="L1JFX2"/>
<comment type="subcellular location">
    <subcellularLocation>
        <location evidence="1">Membrane</location>
        <topology evidence="1">Multi-pass membrane protein</topology>
    </subcellularLocation>
</comment>
<dbReference type="Proteomes" id="UP000011087">
    <property type="component" value="Unassembled WGS sequence"/>
</dbReference>
<feature type="transmembrane region" description="Helical" evidence="5">
    <location>
        <begin position="317"/>
        <end position="338"/>
    </location>
</feature>
<evidence type="ECO:0000256" key="4">
    <source>
        <dbReference type="ARBA" id="ARBA00023136"/>
    </source>
</evidence>
<dbReference type="InterPro" id="IPR001849">
    <property type="entry name" value="PH_domain"/>
</dbReference>